<keyword evidence="3" id="KW-1185">Reference proteome</keyword>
<dbReference type="KEGG" id="bda:FSZ17_05470"/>
<dbReference type="EMBL" id="CP042593">
    <property type="protein sequence ID" value="QED50011.1"/>
    <property type="molecule type" value="Genomic_DNA"/>
</dbReference>
<accession>A0A5B8ZAP9</accession>
<name>A0A5B8ZAP9_CYTDA</name>
<gene>
    <name evidence="2" type="ORF">FSZ17_05470</name>
</gene>
<sequence length="206" mass="23711">MKKNFKTYTLALLVVLATIAILDNLRISDLVEEMQEDKDKLADKVASLEKKLGISSNTSDELEKENKRLVESLFQLEEEVDALKSTVEYQDFIDATSTIESYMAMETFKETWGFIALKNGTSFSMRDSVGNCPCSFAFYGKSFEWVPNTVLTLKEFRIEKEKILLTYNTVADIKHNYQFVMTKAAGRNDKVERWRIEEIKLKVKGN</sequence>
<dbReference type="OrthoDB" id="2928352at2"/>
<evidence type="ECO:0000313" key="3">
    <source>
        <dbReference type="Proteomes" id="UP000321555"/>
    </source>
</evidence>
<protein>
    <submittedName>
        <fullName evidence="2">Uncharacterized protein</fullName>
    </submittedName>
</protein>
<keyword evidence="1" id="KW-0175">Coiled coil</keyword>
<reference evidence="3" key="1">
    <citation type="submission" date="2019-08" db="EMBL/GenBank/DDBJ databases">
        <authorList>
            <person name="Zheng X."/>
        </authorList>
    </citation>
    <scope>NUCLEOTIDE SEQUENCE [LARGE SCALE GENOMIC DNA]</scope>
    <source>
        <strain evidence="3">FJAT-25496</strain>
    </source>
</reference>
<evidence type="ECO:0000313" key="2">
    <source>
        <dbReference type="EMBL" id="QED50011.1"/>
    </source>
</evidence>
<dbReference type="AlphaFoldDB" id="A0A5B8ZAP9"/>
<evidence type="ECO:0000256" key="1">
    <source>
        <dbReference type="SAM" id="Coils"/>
    </source>
</evidence>
<organism evidence="2 3">
    <name type="scientific">Cytobacillus dafuensis</name>
    <name type="common">Bacillus dafuensis</name>
    <dbReference type="NCBI Taxonomy" id="1742359"/>
    <lineage>
        <taxon>Bacteria</taxon>
        <taxon>Bacillati</taxon>
        <taxon>Bacillota</taxon>
        <taxon>Bacilli</taxon>
        <taxon>Bacillales</taxon>
        <taxon>Bacillaceae</taxon>
        <taxon>Cytobacillus</taxon>
    </lineage>
</organism>
<feature type="coiled-coil region" evidence="1">
    <location>
        <begin position="31"/>
        <end position="86"/>
    </location>
</feature>
<dbReference type="Proteomes" id="UP000321555">
    <property type="component" value="Chromosome"/>
</dbReference>
<proteinExistence type="predicted"/>